<dbReference type="GO" id="GO:0030150">
    <property type="term" value="P:protein import into mitochondrial matrix"/>
    <property type="evidence" value="ECO:0007669"/>
    <property type="project" value="TreeGrafter"/>
</dbReference>
<feature type="region of interest" description="Disordered" evidence="11">
    <location>
        <begin position="36"/>
        <end position="64"/>
    </location>
</feature>
<keyword evidence="3" id="KW-0677">Repeat</keyword>
<keyword evidence="5 10" id="KW-0802">TPR repeat</keyword>
<keyword evidence="8" id="KW-0472">Membrane</keyword>
<evidence type="ECO:0000256" key="5">
    <source>
        <dbReference type="ARBA" id="ARBA00022803"/>
    </source>
</evidence>
<dbReference type="PROSITE" id="PS50005">
    <property type="entry name" value="TPR"/>
    <property type="match status" value="5"/>
</dbReference>
<evidence type="ECO:0000256" key="4">
    <source>
        <dbReference type="ARBA" id="ARBA00022787"/>
    </source>
</evidence>
<evidence type="ECO:0000256" key="3">
    <source>
        <dbReference type="ARBA" id="ARBA00022737"/>
    </source>
</evidence>
<evidence type="ECO:0000256" key="7">
    <source>
        <dbReference type="ARBA" id="ARBA00023128"/>
    </source>
</evidence>
<dbReference type="OrthoDB" id="66418at2759"/>
<name>A0A6J2U4G4_DROLE</name>
<feature type="region of interest" description="Disordered" evidence="11">
    <location>
        <begin position="78"/>
        <end position="97"/>
    </location>
</feature>
<dbReference type="SMART" id="SM00028">
    <property type="entry name" value="TPR"/>
    <property type="match status" value="9"/>
</dbReference>
<evidence type="ECO:0000313" key="13">
    <source>
        <dbReference type="RefSeq" id="XP_030383506.1"/>
    </source>
</evidence>
<feature type="repeat" description="TPR" evidence="10">
    <location>
        <begin position="349"/>
        <end position="382"/>
    </location>
</feature>
<dbReference type="PANTHER" id="PTHR46208">
    <property type="entry name" value="MITOCHONDRIAL IMPORT RECEPTOR SUBUNIT TOM70"/>
    <property type="match status" value="1"/>
</dbReference>
<proteinExistence type="inferred from homology"/>
<comment type="subcellular location">
    <subcellularLocation>
        <location evidence="1">Mitochondrion outer membrane</location>
        <topology evidence="1">Single-pass membrane protein</topology>
    </subcellularLocation>
</comment>
<dbReference type="AlphaFoldDB" id="A0A6J2U4G4"/>
<dbReference type="GeneID" id="115631028"/>
<dbReference type="Proteomes" id="UP000504634">
    <property type="component" value="Unplaced"/>
</dbReference>
<dbReference type="GO" id="GO:0045039">
    <property type="term" value="P:protein insertion into mitochondrial inner membrane"/>
    <property type="evidence" value="ECO:0007669"/>
    <property type="project" value="TreeGrafter"/>
</dbReference>
<evidence type="ECO:0000256" key="9">
    <source>
        <dbReference type="ARBA" id="ARBA00038030"/>
    </source>
</evidence>
<dbReference type="PANTHER" id="PTHR46208:SF1">
    <property type="entry name" value="MITOCHONDRIAL IMPORT RECEPTOR SUBUNIT TOM70"/>
    <property type="match status" value="1"/>
</dbReference>
<dbReference type="RefSeq" id="XP_030383506.1">
    <property type="nucleotide sequence ID" value="XM_030527646.1"/>
</dbReference>
<dbReference type="GO" id="GO:0008320">
    <property type="term" value="F:protein transmembrane transporter activity"/>
    <property type="evidence" value="ECO:0007669"/>
    <property type="project" value="TreeGrafter"/>
</dbReference>
<keyword evidence="13" id="KW-0675">Receptor</keyword>
<reference evidence="13" key="1">
    <citation type="submission" date="2025-08" db="UniProtKB">
        <authorList>
            <consortium name="RefSeq"/>
        </authorList>
    </citation>
    <scope>IDENTIFICATION</scope>
    <source>
        <strain evidence="13">11010-0011.00</strain>
        <tissue evidence="13">Whole body</tissue>
    </source>
</reference>
<evidence type="ECO:0000256" key="8">
    <source>
        <dbReference type="ARBA" id="ARBA00023136"/>
    </source>
</evidence>
<organism evidence="12 13">
    <name type="scientific">Drosophila lebanonensis</name>
    <name type="common">Fruit fly</name>
    <name type="synonym">Scaptodrosophila lebanonensis</name>
    <dbReference type="NCBI Taxonomy" id="7225"/>
    <lineage>
        <taxon>Eukaryota</taxon>
        <taxon>Metazoa</taxon>
        <taxon>Ecdysozoa</taxon>
        <taxon>Arthropoda</taxon>
        <taxon>Hexapoda</taxon>
        <taxon>Insecta</taxon>
        <taxon>Pterygota</taxon>
        <taxon>Neoptera</taxon>
        <taxon>Endopterygota</taxon>
        <taxon>Diptera</taxon>
        <taxon>Brachycera</taxon>
        <taxon>Muscomorpha</taxon>
        <taxon>Ephydroidea</taxon>
        <taxon>Drosophilidae</taxon>
        <taxon>Scaptodrosophila</taxon>
    </lineage>
</organism>
<dbReference type="Pfam" id="PF13181">
    <property type="entry name" value="TPR_8"/>
    <property type="match status" value="2"/>
</dbReference>
<dbReference type="GO" id="GO:0005741">
    <property type="term" value="C:mitochondrial outer membrane"/>
    <property type="evidence" value="ECO:0007669"/>
    <property type="project" value="UniProtKB-SubCell"/>
</dbReference>
<feature type="repeat" description="TPR" evidence="10">
    <location>
        <begin position="527"/>
        <end position="560"/>
    </location>
</feature>
<feature type="repeat" description="TPR" evidence="10">
    <location>
        <begin position="104"/>
        <end position="137"/>
    </location>
</feature>
<evidence type="ECO:0000256" key="2">
    <source>
        <dbReference type="ARBA" id="ARBA00022692"/>
    </source>
</evidence>
<feature type="compositionally biased region" description="Basic and acidic residues" evidence="11">
    <location>
        <begin position="42"/>
        <end position="64"/>
    </location>
</feature>
<feature type="repeat" description="TPR" evidence="10">
    <location>
        <begin position="383"/>
        <end position="416"/>
    </location>
</feature>
<dbReference type="Pfam" id="PF07719">
    <property type="entry name" value="TPR_2"/>
    <property type="match status" value="2"/>
</dbReference>
<evidence type="ECO:0000256" key="11">
    <source>
        <dbReference type="SAM" id="MobiDB-lite"/>
    </source>
</evidence>
<gene>
    <name evidence="13" type="primary">LOC115631028</name>
</gene>
<keyword evidence="2" id="KW-0812">Transmembrane</keyword>
<accession>A0A6J2U4G4</accession>
<protein>
    <submittedName>
        <fullName evidence="13">Mitochondrial import receptor subunit TOM70</fullName>
    </submittedName>
</protein>
<keyword evidence="6" id="KW-1133">Transmembrane helix</keyword>
<feature type="repeat" description="TPR" evidence="10">
    <location>
        <begin position="458"/>
        <end position="491"/>
    </location>
</feature>
<sequence>MALSLGSLKLNKWQVALILGTPLAIGLGMYVLNKTSDGKSGTTDEHTRSKSKKKGIDGGDSKSRSKLGLEKQALSIDGTAPDKELERKKKSAELGEKLSPLKEANNYKNEGNTCYRNGKYDEAISFYDKAIDKCPAEHRADMAIFYQNRAASYEMLKKWNKVKEDCSRSLEYNPRYAKAYYRRARAYEATKNMVDCLDDVTATCILEMFQNNNTIMFADRVLKETGRMDAEKGMQERVPVVPSATFITTYMRSFIADPLQTMNVPPSAVADTPPRGFLRARRAFEEQQFDEIIPACTEEIESSEAEAQYKVEALLMRGTFHLLCGSYNDSKNDFDAIINNDYADPTLRAYAYMKRASLFIQLDQREKGLNDFDEAQKLKPDNPDVYHQRAQILLLLEQIEPALEEFDKAVKIAPEHAIAFVQRSYAEYRLSLLAGDQIRLDNVMQEFQKAIDKFPTCVECYSLMAQVLVDQQKFEQAQHFYEKAMKLAPTNPALLVHQAIMMLQWRGDIDTAVDLLTRAIEVDPKCELAYETLGTVEVQRAQLKRAVELFEKALLYCKSQAELVHVYSLRNAAVAQINVTRKLGIDMNSVSAMAQSGFLAQAGM</sequence>
<evidence type="ECO:0000313" key="12">
    <source>
        <dbReference type="Proteomes" id="UP000504634"/>
    </source>
</evidence>
<keyword evidence="12" id="KW-1185">Reference proteome</keyword>
<evidence type="ECO:0000256" key="10">
    <source>
        <dbReference type="PROSITE-ProRule" id="PRU00339"/>
    </source>
</evidence>
<dbReference type="Gene3D" id="1.25.40.10">
    <property type="entry name" value="Tetratricopeptide repeat domain"/>
    <property type="match status" value="2"/>
</dbReference>
<dbReference type="InterPro" id="IPR013105">
    <property type="entry name" value="TPR_2"/>
</dbReference>
<evidence type="ECO:0000256" key="6">
    <source>
        <dbReference type="ARBA" id="ARBA00022989"/>
    </source>
</evidence>
<evidence type="ECO:0000256" key="1">
    <source>
        <dbReference type="ARBA" id="ARBA00004572"/>
    </source>
</evidence>
<keyword evidence="7" id="KW-0496">Mitochondrion</keyword>
<feature type="compositionally biased region" description="Basic and acidic residues" evidence="11">
    <location>
        <begin position="80"/>
        <end position="97"/>
    </location>
</feature>
<keyword evidence="4" id="KW-1000">Mitochondrion outer membrane</keyword>
<dbReference type="GO" id="GO:0030943">
    <property type="term" value="F:mitochondrion targeting sequence binding"/>
    <property type="evidence" value="ECO:0007669"/>
    <property type="project" value="TreeGrafter"/>
</dbReference>
<dbReference type="InterPro" id="IPR019734">
    <property type="entry name" value="TPR_rpt"/>
</dbReference>
<dbReference type="CTD" id="34618"/>
<comment type="similarity">
    <text evidence="9">Belongs to the Tom70 family.</text>
</comment>
<dbReference type="SUPFAM" id="SSF48452">
    <property type="entry name" value="TPR-like"/>
    <property type="match status" value="2"/>
</dbReference>
<dbReference type="InterPro" id="IPR011990">
    <property type="entry name" value="TPR-like_helical_dom_sf"/>
</dbReference>